<evidence type="ECO:0000256" key="3">
    <source>
        <dbReference type="ARBA" id="ARBA00022475"/>
    </source>
</evidence>
<accession>A0A660EA03</accession>
<keyword evidence="5 7" id="KW-1133">Transmembrane helix</keyword>
<comment type="subcellular location">
    <subcellularLocation>
        <location evidence="1">Cell membrane</location>
        <topology evidence="1">Multi-pass membrane protein</topology>
    </subcellularLocation>
</comment>
<dbReference type="OrthoDB" id="2145980at2"/>
<organism evidence="9 10">
    <name type="scientific">Lactiplantibacillus mudanjiangensis</name>
    <dbReference type="NCBI Taxonomy" id="1296538"/>
    <lineage>
        <taxon>Bacteria</taxon>
        <taxon>Bacillati</taxon>
        <taxon>Bacillota</taxon>
        <taxon>Bacilli</taxon>
        <taxon>Lactobacillales</taxon>
        <taxon>Lactobacillaceae</taxon>
        <taxon>Lactiplantibacillus</taxon>
    </lineage>
</organism>
<keyword evidence="10" id="KW-1185">Reference proteome</keyword>
<dbReference type="PRINTS" id="PR00812">
    <property type="entry name" value="BCTERIALGSPF"/>
</dbReference>
<dbReference type="EMBL" id="UYIG01000163">
    <property type="protein sequence ID" value="VDG30012.1"/>
    <property type="molecule type" value="Genomic_DNA"/>
</dbReference>
<dbReference type="RefSeq" id="WP_130852284.1">
    <property type="nucleotide sequence ID" value="NZ_UYIG01000163.1"/>
</dbReference>
<dbReference type="Proteomes" id="UP000289996">
    <property type="component" value="Unassembled WGS sequence"/>
</dbReference>
<dbReference type="GO" id="GO:0005886">
    <property type="term" value="C:plasma membrane"/>
    <property type="evidence" value="ECO:0007669"/>
    <property type="project" value="UniProtKB-SubCell"/>
</dbReference>
<evidence type="ECO:0000256" key="4">
    <source>
        <dbReference type="ARBA" id="ARBA00022692"/>
    </source>
</evidence>
<dbReference type="PANTHER" id="PTHR30012">
    <property type="entry name" value="GENERAL SECRETION PATHWAY PROTEIN"/>
    <property type="match status" value="1"/>
</dbReference>
<feature type="domain" description="Type II secretion system protein GspF" evidence="8">
    <location>
        <begin position="222"/>
        <end position="339"/>
    </location>
</feature>
<dbReference type="PANTHER" id="PTHR30012:SF0">
    <property type="entry name" value="TYPE II SECRETION SYSTEM PROTEIN F-RELATED"/>
    <property type="match status" value="1"/>
</dbReference>
<dbReference type="InterPro" id="IPR042094">
    <property type="entry name" value="T2SS_GspF_sf"/>
</dbReference>
<evidence type="ECO:0000256" key="7">
    <source>
        <dbReference type="SAM" id="Phobius"/>
    </source>
</evidence>
<reference evidence="9 10" key="1">
    <citation type="submission" date="2018-11" db="EMBL/GenBank/DDBJ databases">
        <authorList>
            <person name="Wuyts S."/>
        </authorList>
    </citation>
    <scope>NUCLEOTIDE SEQUENCE [LARGE SCALE GENOMIC DNA]</scope>
    <source>
        <strain evidence="9">Lactobacillus mudanjiangensis AMBF249</strain>
    </source>
</reference>
<comment type="similarity">
    <text evidence="2">Belongs to the GSP F family.</text>
</comment>
<name>A0A660EA03_9LACO</name>
<feature type="transmembrane region" description="Helical" evidence="7">
    <location>
        <begin position="164"/>
        <end position="187"/>
    </location>
</feature>
<keyword evidence="6 7" id="KW-0472">Membrane</keyword>
<gene>
    <name evidence="9" type="ORF">MUDAN_MDHGFNIF_01544</name>
</gene>
<evidence type="ECO:0000259" key="8">
    <source>
        <dbReference type="Pfam" id="PF00482"/>
    </source>
</evidence>
<keyword evidence="3" id="KW-1003">Cell membrane</keyword>
<feature type="transmembrane region" description="Helical" evidence="7">
    <location>
        <begin position="126"/>
        <end position="144"/>
    </location>
</feature>
<dbReference type="Pfam" id="PF00482">
    <property type="entry name" value="T2SSF"/>
    <property type="match status" value="2"/>
</dbReference>
<proteinExistence type="inferred from homology"/>
<evidence type="ECO:0000256" key="1">
    <source>
        <dbReference type="ARBA" id="ARBA00004651"/>
    </source>
</evidence>
<sequence>MKNNKAWGGLVRKWPQRLAKKGQLTIKQQAFLFETLADLINNGFSLQAAMRFVVDVQGRQFRLLKPVITRLAAGDGLATALQPFVSVDLYYQLLIAEAHGELTATLIQAGQLMRTKATQQQQIRRLLQYPLVLLALLVGTLVVVKTTILPNFDQATTAPAQSISWQLILGSLATILGLGVLLIGGQLKRLPVRDRYRQLTRWPIVGSLVRLYCGYYLTLNAGMLLSGGLGLQAICEVSQHFQSQSLIQQQSTFVEQALLKGQALPDIIRTDRLLPNELAVLVGKQSPTNQLGKELIYFATLQYNRLVRDLNRLISWIQPLMFMVIAVVIVGTYLSILLPMYQSMGEIIK</sequence>
<dbReference type="Gene3D" id="1.20.81.30">
    <property type="entry name" value="Type II secretion system (T2SS), domain F"/>
    <property type="match status" value="1"/>
</dbReference>
<evidence type="ECO:0000256" key="2">
    <source>
        <dbReference type="ARBA" id="ARBA00005745"/>
    </source>
</evidence>
<keyword evidence="4 7" id="KW-0812">Transmembrane</keyword>
<evidence type="ECO:0000313" key="9">
    <source>
        <dbReference type="EMBL" id="VDG30012.1"/>
    </source>
</evidence>
<evidence type="ECO:0000313" key="10">
    <source>
        <dbReference type="Proteomes" id="UP000289996"/>
    </source>
</evidence>
<dbReference type="InterPro" id="IPR003004">
    <property type="entry name" value="GspF/PilC"/>
</dbReference>
<dbReference type="AlphaFoldDB" id="A0A660EA03"/>
<evidence type="ECO:0000256" key="5">
    <source>
        <dbReference type="ARBA" id="ARBA00022989"/>
    </source>
</evidence>
<dbReference type="InterPro" id="IPR018076">
    <property type="entry name" value="T2SS_GspF_dom"/>
</dbReference>
<evidence type="ECO:0000256" key="6">
    <source>
        <dbReference type="ARBA" id="ARBA00023136"/>
    </source>
</evidence>
<feature type="transmembrane region" description="Helical" evidence="7">
    <location>
        <begin position="199"/>
        <end position="217"/>
    </location>
</feature>
<protein>
    <submittedName>
        <fullName evidence="9">Secretion protein F [Lactobacillus paraplantarum]</fullName>
    </submittedName>
</protein>
<feature type="domain" description="Type II secretion system protein GspF" evidence="8">
    <location>
        <begin position="33"/>
        <end position="150"/>
    </location>
</feature>
<feature type="transmembrane region" description="Helical" evidence="7">
    <location>
        <begin position="316"/>
        <end position="341"/>
    </location>
</feature>